<organism evidence="1 2">
    <name type="scientific">Microbacterium maritypicum</name>
    <name type="common">Microbacterium liquefaciens</name>
    <dbReference type="NCBI Taxonomy" id="33918"/>
    <lineage>
        <taxon>Bacteria</taxon>
        <taxon>Bacillati</taxon>
        <taxon>Actinomycetota</taxon>
        <taxon>Actinomycetes</taxon>
        <taxon>Micrococcales</taxon>
        <taxon>Microbacteriaceae</taxon>
        <taxon>Microbacterium</taxon>
    </lineage>
</organism>
<evidence type="ECO:0000313" key="1">
    <source>
        <dbReference type="EMBL" id="UTT53744.1"/>
    </source>
</evidence>
<dbReference type="Proteomes" id="UP001060245">
    <property type="component" value="Chromosome"/>
</dbReference>
<evidence type="ECO:0000313" key="2">
    <source>
        <dbReference type="Proteomes" id="UP001060245"/>
    </source>
</evidence>
<accession>A0ACD4B8S9</accession>
<protein>
    <submittedName>
        <fullName evidence="1">Tyrosine-type recombinase/integrase</fullName>
    </submittedName>
</protein>
<sequence>MPAWKRQVPRKTSPTGYVWEVRWEDLNGKDRQKTFPIKADPADATDARGRRVKPRPIAKIAQAAEKEAARFCIEVDLELEQGKSTAPMTGKGKRFREVAEQMMDASKRLKPKTRRGYEDDYKNHIYPTFGDRRISQITSLDVESWLDEMQTKAKPKSDPDAPDETYATSSVRGVYVALSKVFKYAQKHQLITVNPCGAVERPRVVREEVEFHTPGEIAAVAEWLEDVAPYGLIVRFAAYTGLRPGELEALRIRDINFLRRHVAVRRQAQYIPREGLNYVSLKSKRANRDVPLAPSLLVALREHIDQHPYRNDPDALLWPGRRKGGAPGNRAPLSYDVLPRHESIHSGHVRPAMEELGIRPLVWYAFRHFYASAIAAAGYTIHDLARWMGHENIQLTYDTYMHLFPDSHDMANLDLVASATPVRPLNITTPERIAR</sequence>
<proteinExistence type="predicted"/>
<gene>
    <name evidence="1" type="ORF">NMQ05_03965</name>
</gene>
<name>A0ACD4B8S9_MICMQ</name>
<keyword evidence="2" id="KW-1185">Reference proteome</keyword>
<reference evidence="1" key="1">
    <citation type="submission" date="2022-07" db="EMBL/GenBank/DDBJ databases">
        <title>Complete genome of DND4.</title>
        <authorList>
            <person name="Cao G."/>
        </authorList>
    </citation>
    <scope>NUCLEOTIDE SEQUENCE</scope>
    <source>
        <strain evidence="1">DND4</strain>
    </source>
</reference>
<dbReference type="EMBL" id="CP101471">
    <property type="protein sequence ID" value="UTT53744.1"/>
    <property type="molecule type" value="Genomic_DNA"/>
</dbReference>